<proteinExistence type="predicted"/>
<accession>A0A6I8M9C3</accession>
<gene>
    <name evidence="1" type="ORF">FRC0190_00472</name>
</gene>
<dbReference type="Proteomes" id="UP000423525">
    <property type="component" value="Chromosome"/>
</dbReference>
<sequence>MFSARMRSSTRRETRSFASWSNFLGMFEDFHIYSNGTKPGALHSVSTTKRPARPLDASLVEELMHCSLRLFMKIPSSKKIRWQALYGDGTITTLDPDYCVAEGWFCLDSGTQLVRINDGGWRHAESSKFRLLWCSPNDHIRDLTPPSIEDCNKFDATQTGATTYTKAFDACRDRITKYVNP</sequence>
<evidence type="ECO:0000313" key="2">
    <source>
        <dbReference type="Proteomes" id="UP000423525"/>
    </source>
</evidence>
<dbReference type="EMBL" id="LR738855">
    <property type="protein sequence ID" value="VZH84447.1"/>
    <property type="molecule type" value="Genomic_DNA"/>
</dbReference>
<name>A0A6I8M9C3_9CORY</name>
<protein>
    <submittedName>
        <fullName evidence="1">Uncharacterized protein</fullName>
    </submittedName>
</protein>
<dbReference type="KEGG" id="crf:FRC0190_00472"/>
<organism evidence="1 2">
    <name type="scientific">Corynebacterium rouxii</name>
    <dbReference type="NCBI Taxonomy" id="2719119"/>
    <lineage>
        <taxon>Bacteria</taxon>
        <taxon>Bacillati</taxon>
        <taxon>Actinomycetota</taxon>
        <taxon>Actinomycetes</taxon>
        <taxon>Mycobacteriales</taxon>
        <taxon>Corynebacteriaceae</taxon>
        <taxon>Corynebacterium</taxon>
    </lineage>
</organism>
<reference evidence="1 2" key="1">
    <citation type="submission" date="2019-11" db="EMBL/GenBank/DDBJ databases">
        <authorList>
            <person name="Brisse S."/>
        </authorList>
    </citation>
    <scope>NUCLEOTIDE SEQUENCE [LARGE SCALE GENOMIC DNA]</scope>
    <source>
        <strain evidence="1">FRC0190</strain>
    </source>
</reference>
<dbReference type="AlphaFoldDB" id="A0A6I8M9C3"/>
<evidence type="ECO:0000313" key="1">
    <source>
        <dbReference type="EMBL" id="VZH84447.1"/>
    </source>
</evidence>